<dbReference type="InterPro" id="IPR000299">
    <property type="entry name" value="FERM_domain"/>
</dbReference>
<dbReference type="PANTHER" id="PTHR23280:SF21">
    <property type="entry name" value="PROTEIN 4.1 HOMOLOG"/>
    <property type="match status" value="1"/>
</dbReference>
<reference evidence="2" key="2">
    <citation type="submission" date="2023-03" db="EMBL/GenBank/DDBJ databases">
        <authorList>
            <person name="Inwood S.N."/>
            <person name="Skelly J.G."/>
            <person name="Guhlin J."/>
            <person name="Harrop T.W.R."/>
            <person name="Goldson S.G."/>
            <person name="Dearden P.K."/>
        </authorList>
    </citation>
    <scope>NUCLEOTIDE SEQUENCE</scope>
    <source>
        <strain evidence="2">Lincoln</strain>
        <tissue evidence="2">Whole body</tissue>
    </source>
</reference>
<feature type="non-terminal residue" evidence="2">
    <location>
        <position position="1"/>
    </location>
</feature>
<dbReference type="Pfam" id="PF09379">
    <property type="entry name" value="FERM_N"/>
    <property type="match status" value="1"/>
</dbReference>
<gene>
    <name evidence="2" type="ORF">PV327_011424</name>
</gene>
<dbReference type="InterPro" id="IPR018979">
    <property type="entry name" value="FERM_N"/>
</dbReference>
<feature type="domain" description="FERM" evidence="1">
    <location>
        <begin position="1"/>
        <end position="58"/>
    </location>
</feature>
<dbReference type="GO" id="GO:0005856">
    <property type="term" value="C:cytoskeleton"/>
    <property type="evidence" value="ECO:0007669"/>
    <property type="project" value="TreeGrafter"/>
</dbReference>
<dbReference type="SUPFAM" id="SSF54236">
    <property type="entry name" value="Ubiquitin-like"/>
    <property type="match status" value="1"/>
</dbReference>
<evidence type="ECO:0000259" key="1">
    <source>
        <dbReference type="PROSITE" id="PS50057"/>
    </source>
</evidence>
<dbReference type="PANTHER" id="PTHR23280">
    <property type="entry name" value="4.1 G PROTEIN"/>
    <property type="match status" value="1"/>
</dbReference>
<dbReference type="InterPro" id="IPR029071">
    <property type="entry name" value="Ubiquitin-like_domsf"/>
</dbReference>
<dbReference type="EMBL" id="JAQQBR010002412">
    <property type="protein sequence ID" value="KAK0157069.1"/>
    <property type="molecule type" value="Genomic_DNA"/>
</dbReference>
<proteinExistence type="predicted"/>
<dbReference type="GO" id="GO:0031032">
    <property type="term" value="P:actomyosin structure organization"/>
    <property type="evidence" value="ECO:0007669"/>
    <property type="project" value="TreeGrafter"/>
</dbReference>
<evidence type="ECO:0000313" key="3">
    <source>
        <dbReference type="Proteomes" id="UP001168972"/>
    </source>
</evidence>
<dbReference type="PROSITE" id="PS50057">
    <property type="entry name" value="FERM_3"/>
    <property type="match status" value="1"/>
</dbReference>
<evidence type="ECO:0000313" key="2">
    <source>
        <dbReference type="EMBL" id="KAK0157069.1"/>
    </source>
</evidence>
<name>A0AA39C3S7_MICHY</name>
<organism evidence="2 3">
    <name type="scientific">Microctonus hyperodae</name>
    <name type="common">Parasitoid wasp</name>
    <dbReference type="NCBI Taxonomy" id="165561"/>
    <lineage>
        <taxon>Eukaryota</taxon>
        <taxon>Metazoa</taxon>
        <taxon>Ecdysozoa</taxon>
        <taxon>Arthropoda</taxon>
        <taxon>Hexapoda</taxon>
        <taxon>Insecta</taxon>
        <taxon>Pterygota</taxon>
        <taxon>Neoptera</taxon>
        <taxon>Endopterygota</taxon>
        <taxon>Hymenoptera</taxon>
        <taxon>Apocrita</taxon>
        <taxon>Ichneumonoidea</taxon>
        <taxon>Braconidae</taxon>
        <taxon>Euphorinae</taxon>
        <taxon>Microctonus</taxon>
    </lineage>
</organism>
<dbReference type="Gene3D" id="3.10.20.90">
    <property type="entry name" value="Phosphatidylinositol 3-kinase Catalytic Subunit, Chain A, domain 1"/>
    <property type="match status" value="1"/>
</dbReference>
<comment type="caution">
    <text evidence="2">The sequence shown here is derived from an EMBL/GenBank/DDBJ whole genome shotgun (WGS) entry which is preliminary data.</text>
</comment>
<sequence>MSSTLTQVRKAKGEELLDTICRSMNLMEKDYFGLIYEDKHDLRNWLDLDRRIGKFVKS</sequence>
<protein>
    <recommendedName>
        <fullName evidence="1">FERM domain-containing protein</fullName>
    </recommendedName>
</protein>
<dbReference type="Proteomes" id="UP001168972">
    <property type="component" value="Unassembled WGS sequence"/>
</dbReference>
<dbReference type="AlphaFoldDB" id="A0AA39C3S7"/>
<dbReference type="GO" id="GO:0005886">
    <property type="term" value="C:plasma membrane"/>
    <property type="evidence" value="ECO:0007669"/>
    <property type="project" value="TreeGrafter"/>
</dbReference>
<accession>A0AA39C3S7</accession>
<reference evidence="2" key="1">
    <citation type="journal article" date="2023" name="bioRxiv">
        <title>Scaffold-level genome assemblies of two parasitoid biocontrol wasps reveal the parthenogenesis mechanism and an associated novel virus.</title>
        <authorList>
            <person name="Inwood S."/>
            <person name="Skelly J."/>
            <person name="Guhlin J."/>
            <person name="Harrop T."/>
            <person name="Goldson S."/>
            <person name="Dearden P."/>
        </authorList>
    </citation>
    <scope>NUCLEOTIDE SEQUENCE</scope>
    <source>
        <strain evidence="2">Lincoln</strain>
        <tissue evidence="2">Whole body</tissue>
    </source>
</reference>
<keyword evidence="3" id="KW-1185">Reference proteome</keyword>